<dbReference type="InterPro" id="IPR001254">
    <property type="entry name" value="Trypsin_dom"/>
</dbReference>
<organism evidence="16 17">
    <name type="scientific">Aedes albopictus</name>
    <name type="common">Asian tiger mosquito</name>
    <name type="synonym">Stegomyia albopicta</name>
    <dbReference type="NCBI Taxonomy" id="7160"/>
    <lineage>
        <taxon>Eukaryota</taxon>
        <taxon>Metazoa</taxon>
        <taxon>Ecdysozoa</taxon>
        <taxon>Arthropoda</taxon>
        <taxon>Hexapoda</taxon>
        <taxon>Insecta</taxon>
        <taxon>Pterygota</taxon>
        <taxon>Neoptera</taxon>
        <taxon>Endopterygota</taxon>
        <taxon>Diptera</taxon>
        <taxon>Nematocera</taxon>
        <taxon>Culicoidea</taxon>
        <taxon>Culicidae</taxon>
        <taxon>Culicinae</taxon>
        <taxon>Aedini</taxon>
        <taxon>Aedes</taxon>
        <taxon>Stegomyia</taxon>
    </lineage>
</organism>
<dbReference type="Pfam" id="PF00089">
    <property type="entry name" value="Trypsin"/>
    <property type="match status" value="1"/>
</dbReference>
<dbReference type="InterPro" id="IPR050430">
    <property type="entry name" value="Peptidase_S1"/>
</dbReference>
<evidence type="ECO:0000313" key="17">
    <source>
        <dbReference type="Proteomes" id="UP000069940"/>
    </source>
</evidence>
<feature type="domain" description="Peptidase S1" evidence="15">
    <location>
        <begin position="47"/>
        <end position="272"/>
    </location>
</feature>
<keyword evidence="4 14" id="KW-0732">Signal</keyword>
<proteinExistence type="inferred from homology"/>
<keyword evidence="3 13" id="KW-0645">Protease</keyword>
<evidence type="ECO:0000256" key="7">
    <source>
        <dbReference type="ARBA" id="ARBA00022825"/>
    </source>
</evidence>
<feature type="chain" id="PRO_5046884702" description="trypsin" evidence="14">
    <location>
        <begin position="18"/>
        <end position="273"/>
    </location>
</feature>
<dbReference type="InterPro" id="IPR001314">
    <property type="entry name" value="Peptidase_S1A"/>
</dbReference>
<dbReference type="EC" id="3.4.21.4" evidence="12"/>
<evidence type="ECO:0000313" key="16">
    <source>
        <dbReference type="EnsemblMetazoa" id="AALFPA23_022443.P33324"/>
    </source>
</evidence>
<evidence type="ECO:0000259" key="15">
    <source>
        <dbReference type="PROSITE" id="PS50240"/>
    </source>
</evidence>
<evidence type="ECO:0000256" key="1">
    <source>
        <dbReference type="ARBA" id="ARBA00004613"/>
    </source>
</evidence>
<evidence type="ECO:0000256" key="5">
    <source>
        <dbReference type="ARBA" id="ARBA00022757"/>
    </source>
</evidence>
<evidence type="ECO:0000256" key="14">
    <source>
        <dbReference type="SAM" id="SignalP"/>
    </source>
</evidence>
<keyword evidence="7 13" id="KW-0720">Serine protease</keyword>
<keyword evidence="9" id="KW-1015">Disulfide bond</keyword>
<keyword evidence="6 13" id="KW-0378">Hydrolase</keyword>
<dbReference type="PANTHER" id="PTHR24276">
    <property type="entry name" value="POLYSERASE-RELATED"/>
    <property type="match status" value="1"/>
</dbReference>
<evidence type="ECO:0000256" key="11">
    <source>
        <dbReference type="ARBA" id="ARBA00036320"/>
    </source>
</evidence>
<dbReference type="InterPro" id="IPR009003">
    <property type="entry name" value="Peptidase_S1_PA"/>
</dbReference>
<evidence type="ECO:0000256" key="6">
    <source>
        <dbReference type="ARBA" id="ARBA00022801"/>
    </source>
</evidence>
<reference evidence="16" key="2">
    <citation type="submission" date="2025-05" db="UniProtKB">
        <authorList>
            <consortium name="EnsemblMetazoa"/>
        </authorList>
    </citation>
    <scope>IDENTIFICATION</scope>
    <source>
        <strain evidence="16">Foshan</strain>
    </source>
</reference>
<dbReference type="PRINTS" id="PR00722">
    <property type="entry name" value="CHYMOTRYPSIN"/>
</dbReference>
<dbReference type="SMART" id="SM00020">
    <property type="entry name" value="Tryp_SPc"/>
    <property type="match status" value="1"/>
</dbReference>
<dbReference type="EnsemblMetazoa" id="AALFPA23_022443.R33324">
    <property type="protein sequence ID" value="AALFPA23_022443.P33324"/>
    <property type="gene ID" value="AALFPA23_022443"/>
</dbReference>
<dbReference type="PROSITE" id="PS00134">
    <property type="entry name" value="TRYPSIN_HIS"/>
    <property type="match status" value="1"/>
</dbReference>
<evidence type="ECO:0000256" key="13">
    <source>
        <dbReference type="RuleBase" id="RU363034"/>
    </source>
</evidence>
<keyword evidence="2" id="KW-0964">Secreted</keyword>
<comment type="catalytic activity">
    <reaction evidence="11">
        <text>Preferential cleavage: Arg-|-Xaa, Lys-|-Xaa.</text>
        <dbReference type="EC" id="3.4.21.4"/>
    </reaction>
</comment>
<evidence type="ECO:0000256" key="8">
    <source>
        <dbReference type="ARBA" id="ARBA00023145"/>
    </source>
</evidence>
<dbReference type="PROSITE" id="PS50240">
    <property type="entry name" value="TRYPSIN_DOM"/>
    <property type="match status" value="1"/>
</dbReference>
<evidence type="ECO:0000256" key="3">
    <source>
        <dbReference type="ARBA" id="ARBA00022670"/>
    </source>
</evidence>
<dbReference type="InterPro" id="IPR043504">
    <property type="entry name" value="Peptidase_S1_PA_chymotrypsin"/>
</dbReference>
<evidence type="ECO:0000256" key="9">
    <source>
        <dbReference type="ARBA" id="ARBA00023157"/>
    </source>
</evidence>
<keyword evidence="5" id="KW-0222">Digestion</keyword>
<evidence type="ECO:0000256" key="10">
    <source>
        <dbReference type="ARBA" id="ARBA00024195"/>
    </source>
</evidence>
<dbReference type="CDD" id="cd00190">
    <property type="entry name" value="Tryp_SPc"/>
    <property type="match status" value="1"/>
</dbReference>
<name>A0ABM1ZX79_AEDAL</name>
<dbReference type="InterPro" id="IPR018114">
    <property type="entry name" value="TRYPSIN_HIS"/>
</dbReference>
<evidence type="ECO:0000256" key="4">
    <source>
        <dbReference type="ARBA" id="ARBA00022729"/>
    </source>
</evidence>
<dbReference type="RefSeq" id="XP_019524966.3">
    <property type="nucleotide sequence ID" value="XM_019669421.3"/>
</dbReference>
<dbReference type="GeneID" id="109397098"/>
<dbReference type="InterPro" id="IPR033116">
    <property type="entry name" value="TRYPSIN_SER"/>
</dbReference>
<accession>A0ABM1ZX79</accession>
<keyword evidence="17" id="KW-1185">Reference proteome</keyword>
<dbReference type="Gene3D" id="2.40.10.10">
    <property type="entry name" value="Trypsin-like serine proteases"/>
    <property type="match status" value="1"/>
</dbReference>
<comment type="similarity">
    <text evidence="10">Belongs to the peptidase S1 family. CLIP subfamily.</text>
</comment>
<protein>
    <recommendedName>
        <fullName evidence="12">trypsin</fullName>
        <ecNumber evidence="12">3.4.21.4</ecNumber>
    </recommendedName>
</protein>
<evidence type="ECO:0000256" key="12">
    <source>
        <dbReference type="ARBA" id="ARBA00038868"/>
    </source>
</evidence>
<sequence>MKFVVLCVAIAAVGVLSAPPELPQRPRPWKTPSVLLERLNPNTSGRIVGGFKVTIEDVPYQVSLRNWSGFHICGGSIISPRWILTAAHCAPTSANPFSTIMVGSADRKQGKVFKLKRIISHPLYDPNTVDYDFSLLELREDMPFDSTRAPIPLPEQDESLAEGALCRVSGWGDTMSWTESTSMLRATDVPSIDQDRCSDAYTNFGGITPRMICAGYWEGGKDACQGDSGGPLVSNGKLVGVVSWGYGCALEGFPGVYARVAAVRDWIRKESGL</sequence>
<evidence type="ECO:0000256" key="2">
    <source>
        <dbReference type="ARBA" id="ARBA00022525"/>
    </source>
</evidence>
<dbReference type="PROSITE" id="PS00135">
    <property type="entry name" value="TRYPSIN_SER"/>
    <property type="match status" value="1"/>
</dbReference>
<feature type="signal peptide" evidence="14">
    <location>
        <begin position="1"/>
        <end position="17"/>
    </location>
</feature>
<keyword evidence="8" id="KW-0865">Zymogen</keyword>
<comment type="subcellular location">
    <subcellularLocation>
        <location evidence="1">Secreted</location>
    </subcellularLocation>
</comment>
<dbReference type="SUPFAM" id="SSF50494">
    <property type="entry name" value="Trypsin-like serine proteases"/>
    <property type="match status" value="1"/>
</dbReference>
<dbReference type="PANTHER" id="PTHR24276:SF97">
    <property type="entry name" value="GH13245P2-RELATED"/>
    <property type="match status" value="1"/>
</dbReference>
<reference evidence="17" key="1">
    <citation type="journal article" date="2015" name="Proc. Natl. Acad. Sci. U.S.A.">
        <title>Genome sequence of the Asian Tiger mosquito, Aedes albopictus, reveals insights into its biology, genetics, and evolution.</title>
        <authorList>
            <person name="Chen X.G."/>
            <person name="Jiang X."/>
            <person name="Gu J."/>
            <person name="Xu M."/>
            <person name="Wu Y."/>
            <person name="Deng Y."/>
            <person name="Zhang C."/>
            <person name="Bonizzoni M."/>
            <person name="Dermauw W."/>
            <person name="Vontas J."/>
            <person name="Armbruster P."/>
            <person name="Huang X."/>
            <person name="Yang Y."/>
            <person name="Zhang H."/>
            <person name="He W."/>
            <person name="Peng H."/>
            <person name="Liu Y."/>
            <person name="Wu K."/>
            <person name="Chen J."/>
            <person name="Lirakis M."/>
            <person name="Topalis P."/>
            <person name="Van Leeuwen T."/>
            <person name="Hall A.B."/>
            <person name="Jiang X."/>
            <person name="Thorpe C."/>
            <person name="Mueller R.L."/>
            <person name="Sun C."/>
            <person name="Waterhouse R.M."/>
            <person name="Yan G."/>
            <person name="Tu Z.J."/>
            <person name="Fang X."/>
            <person name="James A.A."/>
        </authorList>
    </citation>
    <scope>NUCLEOTIDE SEQUENCE [LARGE SCALE GENOMIC DNA]</scope>
    <source>
        <strain evidence="17">Foshan</strain>
    </source>
</reference>
<dbReference type="Proteomes" id="UP000069940">
    <property type="component" value="Unassembled WGS sequence"/>
</dbReference>